<protein>
    <submittedName>
        <fullName evidence="1">LysM domain-containing GPI-anchored protein 2</fullName>
    </submittedName>
</protein>
<sequence length="349" mass="37427">MGLSTALLTLLSIFTVTARAFNCNGSSGTTCNGLVGYISPNATTLADIRTMFGIPHFRYLLGANNFPLSTPTNQIVSAKQVIKIPFTCHCTNNGTGIPLNRRPIYKVVAGDGLYHIAAEVFSRLVTYPEIQAVNNISDANLIDIGQELWIPLPCSCDEVEGQRVVHYGHVVQSGSSVDEIAQQYNVSADILLKLNGLTSSKQLLADTPFDVPLKACASMVHNGSLDYPLLVANGTYVFTAGNCVMCKCDAANNWTLQCEPSQAKSSLWGICPPMQCEGSGNLSLGNTSSCITCAYAGYNNQTILTTPVPESSTCSDSGNNASKSSLHSWSWSYLLISIHLTLLCLHTIQ</sequence>
<comment type="caution">
    <text evidence="1">The sequence shown here is derived from an EMBL/GenBank/DDBJ whole genome shotgun (WGS) entry which is preliminary data.</text>
</comment>
<proteinExistence type="predicted"/>
<keyword evidence="2" id="KW-1185">Reference proteome</keyword>
<evidence type="ECO:0000313" key="1">
    <source>
        <dbReference type="EMBL" id="KAI8024208.1"/>
    </source>
</evidence>
<name>A0ACC0IGP3_9ERIC</name>
<gene>
    <name evidence="1" type="ORF">LOK49_LG03G03872</name>
</gene>
<dbReference type="EMBL" id="CM045763">
    <property type="protein sequence ID" value="KAI8024208.1"/>
    <property type="molecule type" value="Genomic_DNA"/>
</dbReference>
<dbReference type="Proteomes" id="UP001060215">
    <property type="component" value="Chromosome 6"/>
</dbReference>
<evidence type="ECO:0000313" key="2">
    <source>
        <dbReference type="Proteomes" id="UP001060215"/>
    </source>
</evidence>
<reference evidence="1 2" key="1">
    <citation type="journal article" date="2022" name="Plant J.">
        <title>Chromosome-level genome of Camellia lanceoleosa provides a valuable resource for understanding genome evolution and self-incompatibility.</title>
        <authorList>
            <person name="Gong W."/>
            <person name="Xiao S."/>
            <person name="Wang L."/>
            <person name="Liao Z."/>
            <person name="Chang Y."/>
            <person name="Mo W."/>
            <person name="Hu G."/>
            <person name="Li W."/>
            <person name="Zhao G."/>
            <person name="Zhu H."/>
            <person name="Hu X."/>
            <person name="Ji K."/>
            <person name="Xiang X."/>
            <person name="Song Q."/>
            <person name="Yuan D."/>
            <person name="Jin S."/>
            <person name="Zhang L."/>
        </authorList>
    </citation>
    <scope>NUCLEOTIDE SEQUENCE [LARGE SCALE GENOMIC DNA]</scope>
    <source>
        <strain evidence="1">SQ_2022a</strain>
    </source>
</reference>
<accession>A0ACC0IGP3</accession>
<organism evidence="1 2">
    <name type="scientific">Camellia lanceoleosa</name>
    <dbReference type="NCBI Taxonomy" id="1840588"/>
    <lineage>
        <taxon>Eukaryota</taxon>
        <taxon>Viridiplantae</taxon>
        <taxon>Streptophyta</taxon>
        <taxon>Embryophyta</taxon>
        <taxon>Tracheophyta</taxon>
        <taxon>Spermatophyta</taxon>
        <taxon>Magnoliopsida</taxon>
        <taxon>eudicotyledons</taxon>
        <taxon>Gunneridae</taxon>
        <taxon>Pentapetalae</taxon>
        <taxon>asterids</taxon>
        <taxon>Ericales</taxon>
        <taxon>Theaceae</taxon>
        <taxon>Camellia</taxon>
    </lineage>
</organism>